<dbReference type="InterPro" id="IPR036864">
    <property type="entry name" value="Zn2-C6_fun-type_DNA-bd_sf"/>
</dbReference>
<dbReference type="GO" id="GO:0008270">
    <property type="term" value="F:zinc ion binding"/>
    <property type="evidence" value="ECO:0007669"/>
    <property type="project" value="InterPro"/>
</dbReference>
<evidence type="ECO:0000256" key="5">
    <source>
        <dbReference type="ARBA" id="ARBA00023242"/>
    </source>
</evidence>
<keyword evidence="5" id="KW-0539">Nucleus</keyword>
<dbReference type="InterPro" id="IPR001138">
    <property type="entry name" value="Zn2Cys6_DnaBD"/>
</dbReference>
<feature type="region of interest" description="Disordered" evidence="6">
    <location>
        <begin position="1"/>
        <end position="24"/>
    </location>
</feature>
<dbReference type="GO" id="GO:0009893">
    <property type="term" value="P:positive regulation of metabolic process"/>
    <property type="evidence" value="ECO:0007669"/>
    <property type="project" value="UniProtKB-ARBA"/>
</dbReference>
<evidence type="ECO:0000256" key="1">
    <source>
        <dbReference type="ARBA" id="ARBA00022723"/>
    </source>
</evidence>
<evidence type="ECO:0000313" key="8">
    <source>
        <dbReference type="EMBL" id="KAE8380717.1"/>
    </source>
</evidence>
<evidence type="ECO:0000259" key="7">
    <source>
        <dbReference type="PROSITE" id="PS50048"/>
    </source>
</evidence>
<dbReference type="SUPFAM" id="SSF57701">
    <property type="entry name" value="Zn2/Cys6 DNA-binding domain"/>
    <property type="match status" value="1"/>
</dbReference>
<keyword evidence="4" id="KW-0804">Transcription</keyword>
<dbReference type="AlphaFoldDB" id="A0A5N7BGH8"/>
<evidence type="ECO:0000256" key="4">
    <source>
        <dbReference type="ARBA" id="ARBA00023163"/>
    </source>
</evidence>
<evidence type="ECO:0000256" key="2">
    <source>
        <dbReference type="ARBA" id="ARBA00023015"/>
    </source>
</evidence>
<keyword evidence="1" id="KW-0479">Metal-binding</keyword>
<dbReference type="Pfam" id="PF00172">
    <property type="entry name" value="Zn_clus"/>
    <property type="match status" value="1"/>
</dbReference>
<dbReference type="Pfam" id="PF04082">
    <property type="entry name" value="Fungal_trans"/>
    <property type="match status" value="1"/>
</dbReference>
<dbReference type="EMBL" id="ML736178">
    <property type="protein sequence ID" value="KAE8380717.1"/>
    <property type="molecule type" value="Genomic_DNA"/>
</dbReference>
<dbReference type="GO" id="GO:0000981">
    <property type="term" value="F:DNA-binding transcription factor activity, RNA polymerase II-specific"/>
    <property type="evidence" value="ECO:0007669"/>
    <property type="project" value="InterPro"/>
</dbReference>
<dbReference type="CDD" id="cd12148">
    <property type="entry name" value="fungal_TF_MHR"/>
    <property type="match status" value="1"/>
</dbReference>
<accession>A0A5N7BGH8</accession>
<dbReference type="PANTHER" id="PTHR47256:SF10">
    <property type="entry name" value="ZN(II)2CYS6 TRANSCRIPTION FACTOR (EUROFUNG)"/>
    <property type="match status" value="1"/>
</dbReference>
<keyword evidence="9" id="KW-1185">Reference proteome</keyword>
<organism evidence="8 9">
    <name type="scientific">Aspergillus bertholletiae</name>
    <dbReference type="NCBI Taxonomy" id="1226010"/>
    <lineage>
        <taxon>Eukaryota</taxon>
        <taxon>Fungi</taxon>
        <taxon>Dikarya</taxon>
        <taxon>Ascomycota</taxon>
        <taxon>Pezizomycotina</taxon>
        <taxon>Eurotiomycetes</taxon>
        <taxon>Eurotiomycetidae</taxon>
        <taxon>Eurotiales</taxon>
        <taxon>Aspergillaceae</taxon>
        <taxon>Aspergillus</taxon>
        <taxon>Aspergillus subgen. Circumdati</taxon>
    </lineage>
</organism>
<dbReference type="Proteomes" id="UP000326198">
    <property type="component" value="Unassembled WGS sequence"/>
</dbReference>
<proteinExistence type="predicted"/>
<gene>
    <name evidence="8" type="ORF">BDV26DRAFT_302612</name>
</gene>
<dbReference type="PROSITE" id="PS50048">
    <property type="entry name" value="ZN2_CY6_FUNGAL_2"/>
    <property type="match status" value="1"/>
</dbReference>
<evidence type="ECO:0000256" key="6">
    <source>
        <dbReference type="SAM" id="MobiDB-lite"/>
    </source>
</evidence>
<dbReference type="Gene3D" id="4.10.240.10">
    <property type="entry name" value="Zn(2)-C6 fungal-type DNA-binding domain"/>
    <property type="match status" value="1"/>
</dbReference>
<keyword evidence="3" id="KW-0238">DNA-binding</keyword>
<dbReference type="InterPro" id="IPR007219">
    <property type="entry name" value="XnlR_reg_dom"/>
</dbReference>
<dbReference type="InterPro" id="IPR053187">
    <property type="entry name" value="Notoamide_regulator"/>
</dbReference>
<dbReference type="GO" id="GO:0006351">
    <property type="term" value="P:DNA-templated transcription"/>
    <property type="evidence" value="ECO:0007669"/>
    <property type="project" value="InterPro"/>
</dbReference>
<reference evidence="8 9" key="1">
    <citation type="submission" date="2019-04" db="EMBL/GenBank/DDBJ databases">
        <title>Friends and foes A comparative genomics studyof 23 Aspergillus species from section Flavi.</title>
        <authorList>
            <consortium name="DOE Joint Genome Institute"/>
            <person name="Kjaerbolling I."/>
            <person name="Vesth T."/>
            <person name="Frisvad J.C."/>
            <person name="Nybo J.L."/>
            <person name="Theobald S."/>
            <person name="Kildgaard S."/>
            <person name="Isbrandt T."/>
            <person name="Kuo A."/>
            <person name="Sato A."/>
            <person name="Lyhne E.K."/>
            <person name="Kogle M.E."/>
            <person name="Wiebenga A."/>
            <person name="Kun R.S."/>
            <person name="Lubbers R.J."/>
            <person name="Makela M.R."/>
            <person name="Barry K."/>
            <person name="Chovatia M."/>
            <person name="Clum A."/>
            <person name="Daum C."/>
            <person name="Haridas S."/>
            <person name="He G."/>
            <person name="LaButti K."/>
            <person name="Lipzen A."/>
            <person name="Mondo S."/>
            <person name="Riley R."/>
            <person name="Salamov A."/>
            <person name="Simmons B.A."/>
            <person name="Magnuson J.K."/>
            <person name="Henrissat B."/>
            <person name="Mortensen U.H."/>
            <person name="Larsen T.O."/>
            <person name="Devries R.P."/>
            <person name="Grigoriev I.V."/>
            <person name="Machida M."/>
            <person name="Baker S.E."/>
            <person name="Andersen M.R."/>
        </authorList>
    </citation>
    <scope>NUCLEOTIDE SEQUENCE [LARGE SCALE GENOMIC DNA]</scope>
    <source>
        <strain evidence="8 9">IBT 29228</strain>
    </source>
</reference>
<protein>
    <recommendedName>
        <fullName evidence="7">Zn(2)-C6 fungal-type domain-containing protein</fullName>
    </recommendedName>
</protein>
<dbReference type="SMART" id="SM00066">
    <property type="entry name" value="GAL4"/>
    <property type="match status" value="1"/>
</dbReference>
<keyword evidence="2" id="KW-0805">Transcription regulation</keyword>
<dbReference type="GO" id="GO:0003677">
    <property type="term" value="F:DNA binding"/>
    <property type="evidence" value="ECO:0007669"/>
    <property type="project" value="UniProtKB-KW"/>
</dbReference>
<dbReference type="OrthoDB" id="2593732at2759"/>
<sequence length="615" mass="68928">MTSEDHLPALAPGPRGPVNKQPFTLMKPRKNSTACLPCKQAKRKCTGRPAPCNACRNTDAECIFDETLDLRRKVAARRTLGELEYYRGLLFSLLESLRSSDEDKVSHILETIRGSALLSNVASAVDAPADLSDASSENTKPLGSTDDAVAQQERLAADTHSRITLEKLCDIPIFQVPAKPWTVVTDDDHLVSHLISLYFTWDHPSSQIVDQRMFLSHMKEGNKNTEFCSPFLVNSILAIASTYSDFPEVFAIPGDVASKGVHFFNEAEILWKAEEGRPSLANIQALALMSHALRLKGKPGISWLMLRQAVQLGQDFGFFQAPRTGHHRWQDTSVDMRFAGAETAWGLFILNSQMSMECKKTANLKLPIFNPPGRDNVGDGIVWIPYPRSNHIEYEKKPALLREIMIQTAHFAELLVNMQDLLFDKAFDMDIGDLCRAVSAVYARLETWLRGLPGPLEIDKEAIQVPQVLSLHIKYHHAIILLFDFLVNHEDFAPMSHPSQVNQARSIRLQSAKQIADYLLLYHESYGLRHVPGQMLEPTNASSLTLLTVLDDCEDEFKEAFVELCRFLVAFSKRFSLARDMLANIESTAKSMGIKLPTEAGAVFDHRDLDSSQWL</sequence>
<dbReference type="CDD" id="cd00067">
    <property type="entry name" value="GAL4"/>
    <property type="match status" value="1"/>
</dbReference>
<name>A0A5N7BGH8_9EURO</name>
<feature type="domain" description="Zn(2)-C6 fungal-type" evidence="7">
    <location>
        <begin position="34"/>
        <end position="64"/>
    </location>
</feature>
<evidence type="ECO:0000313" key="9">
    <source>
        <dbReference type="Proteomes" id="UP000326198"/>
    </source>
</evidence>
<evidence type="ECO:0000256" key="3">
    <source>
        <dbReference type="ARBA" id="ARBA00023125"/>
    </source>
</evidence>
<dbReference type="PANTHER" id="PTHR47256">
    <property type="entry name" value="ZN(II)2CYS6 TRANSCRIPTION FACTOR (EUROFUNG)-RELATED"/>
    <property type="match status" value="1"/>
</dbReference>
<dbReference type="PROSITE" id="PS00463">
    <property type="entry name" value="ZN2_CY6_FUNGAL_1"/>
    <property type="match status" value="1"/>
</dbReference>